<dbReference type="HAMAP" id="MF_00090">
    <property type="entry name" value="PIMT"/>
    <property type="match status" value="1"/>
</dbReference>
<sequence>MNRYLIISFFFLGFLCGQNGEARAQDMNYKELRYKMVKEQIAARGIKERAVIKAMQKVERHLFVPSQFRHLAYSDSPLPIGFGQTISQPYIVGIMTQLLDINSKSRVLEIGTGSGYQAAILGELCKEVYSIEIVEGLALKAKTTIESLNYDNLHLKWGDGYIGWEEHAPYDAIIVTCSPSKIPQALIDQLDENGRLVIPIGEKNVKSLVLLKKIDGELVRKDVIPVRFVPMIDERGKEY</sequence>
<dbReference type="EMBL" id="QQWG01000004">
    <property type="protein sequence ID" value="RRG23096.1"/>
    <property type="molecule type" value="Genomic_DNA"/>
</dbReference>
<comment type="similarity">
    <text evidence="2 7">Belongs to the methyltransferase superfamily. L-isoaspartyl/D-aspartyl protein methyltransferase family.</text>
</comment>
<evidence type="ECO:0000256" key="6">
    <source>
        <dbReference type="ARBA" id="ARBA00022691"/>
    </source>
</evidence>
<dbReference type="OrthoDB" id="9810066at2"/>
<dbReference type="GO" id="GO:0032259">
    <property type="term" value="P:methylation"/>
    <property type="evidence" value="ECO:0007669"/>
    <property type="project" value="UniProtKB-KW"/>
</dbReference>
<dbReference type="NCBIfam" id="NF001453">
    <property type="entry name" value="PRK00312.1"/>
    <property type="match status" value="1"/>
</dbReference>
<dbReference type="NCBIfam" id="TIGR00080">
    <property type="entry name" value="pimt"/>
    <property type="match status" value="1"/>
</dbReference>
<evidence type="ECO:0000256" key="5">
    <source>
        <dbReference type="ARBA" id="ARBA00022679"/>
    </source>
</evidence>
<dbReference type="SUPFAM" id="SSF53335">
    <property type="entry name" value="S-adenosyl-L-methionine-dependent methyltransferases"/>
    <property type="match status" value="1"/>
</dbReference>
<dbReference type="Pfam" id="PF01135">
    <property type="entry name" value="PCMT"/>
    <property type="match status" value="1"/>
</dbReference>
<feature type="active site" evidence="7">
    <location>
        <position position="87"/>
    </location>
</feature>
<reference evidence="8 9" key="1">
    <citation type="submission" date="2018-07" db="EMBL/GenBank/DDBJ databases">
        <title>Draft genome sequence of Ancylomarina sp. M1P.</title>
        <authorList>
            <person name="Yadav S."/>
            <person name="Villanueva L."/>
            <person name="Damste J.S.S."/>
        </authorList>
    </citation>
    <scope>NUCLEOTIDE SEQUENCE [LARGE SCALE GENOMIC DNA]</scope>
    <source>
        <strain evidence="8 9">M1P</strain>
    </source>
</reference>
<dbReference type="PANTHER" id="PTHR11579:SF0">
    <property type="entry name" value="PROTEIN-L-ISOASPARTATE(D-ASPARTATE) O-METHYLTRANSFERASE"/>
    <property type="match status" value="1"/>
</dbReference>
<dbReference type="GO" id="GO:0004719">
    <property type="term" value="F:protein-L-isoaspartate (D-aspartate) O-methyltransferase activity"/>
    <property type="evidence" value="ECO:0007669"/>
    <property type="project" value="UniProtKB-UniRule"/>
</dbReference>
<evidence type="ECO:0000256" key="2">
    <source>
        <dbReference type="ARBA" id="ARBA00005369"/>
    </source>
</evidence>
<evidence type="ECO:0000313" key="9">
    <source>
        <dbReference type="Proteomes" id="UP000285794"/>
    </source>
</evidence>
<keyword evidence="3 7" id="KW-0963">Cytoplasm</keyword>
<dbReference type="InterPro" id="IPR000682">
    <property type="entry name" value="PCMT"/>
</dbReference>
<keyword evidence="5 7" id="KW-0808">Transferase</keyword>
<comment type="catalytic activity">
    <reaction evidence="7">
        <text>[protein]-L-isoaspartate + S-adenosyl-L-methionine = [protein]-L-isoaspartate alpha-methyl ester + S-adenosyl-L-homocysteine</text>
        <dbReference type="Rhea" id="RHEA:12705"/>
        <dbReference type="Rhea" id="RHEA-COMP:12143"/>
        <dbReference type="Rhea" id="RHEA-COMP:12144"/>
        <dbReference type="ChEBI" id="CHEBI:57856"/>
        <dbReference type="ChEBI" id="CHEBI:59789"/>
        <dbReference type="ChEBI" id="CHEBI:90596"/>
        <dbReference type="ChEBI" id="CHEBI:90598"/>
        <dbReference type="EC" id="2.1.1.77"/>
    </reaction>
</comment>
<dbReference type="InterPro" id="IPR029063">
    <property type="entry name" value="SAM-dependent_MTases_sf"/>
</dbReference>
<evidence type="ECO:0000313" key="8">
    <source>
        <dbReference type="EMBL" id="RRG23096.1"/>
    </source>
</evidence>
<dbReference type="PROSITE" id="PS01279">
    <property type="entry name" value="PCMT"/>
    <property type="match status" value="1"/>
</dbReference>
<dbReference type="FunFam" id="3.40.50.150:FF:000010">
    <property type="entry name" value="Protein-L-isoaspartate O-methyltransferase"/>
    <property type="match status" value="1"/>
</dbReference>
<dbReference type="EC" id="2.1.1.77" evidence="7"/>
<dbReference type="PANTHER" id="PTHR11579">
    <property type="entry name" value="PROTEIN-L-ISOASPARTATE O-METHYLTRANSFERASE"/>
    <property type="match status" value="1"/>
</dbReference>
<evidence type="ECO:0000256" key="7">
    <source>
        <dbReference type="HAMAP-Rule" id="MF_00090"/>
    </source>
</evidence>
<proteinExistence type="inferred from homology"/>
<dbReference type="RefSeq" id="WP_125029943.1">
    <property type="nucleotide sequence ID" value="NZ_JAPXVP010000004.1"/>
</dbReference>
<dbReference type="CDD" id="cd02440">
    <property type="entry name" value="AdoMet_MTases"/>
    <property type="match status" value="1"/>
</dbReference>
<keyword evidence="6 7" id="KW-0949">S-adenosyl-L-methionine</keyword>
<dbReference type="GO" id="GO:0030091">
    <property type="term" value="P:protein repair"/>
    <property type="evidence" value="ECO:0007669"/>
    <property type="project" value="UniProtKB-UniRule"/>
</dbReference>
<name>A0A425Y4R7_9BACT</name>
<evidence type="ECO:0000256" key="3">
    <source>
        <dbReference type="ARBA" id="ARBA00022490"/>
    </source>
</evidence>
<keyword evidence="9" id="KW-1185">Reference proteome</keyword>
<organism evidence="8 9">
    <name type="scientific">Ancylomarina euxinus</name>
    <dbReference type="NCBI Taxonomy" id="2283627"/>
    <lineage>
        <taxon>Bacteria</taxon>
        <taxon>Pseudomonadati</taxon>
        <taxon>Bacteroidota</taxon>
        <taxon>Bacteroidia</taxon>
        <taxon>Marinilabiliales</taxon>
        <taxon>Marinifilaceae</taxon>
        <taxon>Ancylomarina</taxon>
    </lineage>
</organism>
<dbReference type="Proteomes" id="UP000285794">
    <property type="component" value="Unassembled WGS sequence"/>
</dbReference>
<comment type="function">
    <text evidence="7">Catalyzes the methyl esterification of L-isoaspartyl residues in peptides and proteins that result from spontaneous decomposition of normal L-aspartyl and L-asparaginyl residues. It plays a role in the repair and/or degradation of damaged proteins.</text>
</comment>
<comment type="subcellular location">
    <subcellularLocation>
        <location evidence="1 7">Cytoplasm</location>
    </subcellularLocation>
</comment>
<protein>
    <recommendedName>
        <fullName evidence="7">Protein-L-isoaspartate O-methyltransferase</fullName>
        <ecNumber evidence="7">2.1.1.77</ecNumber>
    </recommendedName>
    <alternativeName>
        <fullName evidence="7">L-isoaspartyl protein carboxyl methyltransferase</fullName>
    </alternativeName>
    <alternativeName>
        <fullName evidence="7">Protein L-isoaspartyl methyltransferase</fullName>
    </alternativeName>
    <alternativeName>
        <fullName evidence="7">Protein-beta-aspartate methyltransferase</fullName>
        <shortName evidence="7">PIMT</shortName>
    </alternativeName>
</protein>
<dbReference type="Gene3D" id="3.40.50.150">
    <property type="entry name" value="Vaccinia Virus protein VP39"/>
    <property type="match status" value="1"/>
</dbReference>
<evidence type="ECO:0000256" key="1">
    <source>
        <dbReference type="ARBA" id="ARBA00004496"/>
    </source>
</evidence>
<dbReference type="AlphaFoldDB" id="A0A425Y4R7"/>
<gene>
    <name evidence="7" type="primary">pcm</name>
    <name evidence="8" type="ORF">DWB61_05745</name>
</gene>
<evidence type="ECO:0000256" key="4">
    <source>
        <dbReference type="ARBA" id="ARBA00022603"/>
    </source>
</evidence>
<comment type="caution">
    <text evidence="8">The sequence shown here is derived from an EMBL/GenBank/DDBJ whole genome shotgun (WGS) entry which is preliminary data.</text>
</comment>
<accession>A0A425Y4R7</accession>
<keyword evidence="4 7" id="KW-0489">Methyltransferase</keyword>
<dbReference type="GO" id="GO:0005737">
    <property type="term" value="C:cytoplasm"/>
    <property type="evidence" value="ECO:0007669"/>
    <property type="project" value="UniProtKB-SubCell"/>
</dbReference>